<dbReference type="AlphaFoldDB" id="A0A8B6DEJ0"/>
<dbReference type="GO" id="GO:1990168">
    <property type="term" value="P:protein K33-linked deubiquitination"/>
    <property type="evidence" value="ECO:0007669"/>
    <property type="project" value="TreeGrafter"/>
</dbReference>
<keyword evidence="8" id="KW-0833">Ubl conjugation pathway</keyword>
<evidence type="ECO:0000256" key="8">
    <source>
        <dbReference type="ARBA" id="ARBA00022786"/>
    </source>
</evidence>
<dbReference type="Gene3D" id="4.10.1060.10">
    <property type="entry name" value="Zinc finger, RanBP2-type"/>
    <property type="match status" value="2"/>
</dbReference>
<comment type="similarity">
    <text evidence="2">Belongs to the peptidase C64 family.</text>
</comment>
<evidence type="ECO:0000256" key="9">
    <source>
        <dbReference type="ARBA" id="ARBA00022801"/>
    </source>
</evidence>
<dbReference type="PANTHER" id="PTHR13367:SF28">
    <property type="entry name" value="UBIQUITIN THIOESTERASE ZRANB1"/>
    <property type="match status" value="1"/>
</dbReference>
<dbReference type="PROSITE" id="PS01358">
    <property type="entry name" value="ZF_RANBP2_1"/>
    <property type="match status" value="3"/>
</dbReference>
<dbReference type="InterPro" id="IPR001876">
    <property type="entry name" value="Znf_RanBP2"/>
</dbReference>
<dbReference type="GO" id="GO:0007010">
    <property type="term" value="P:cytoskeleton organization"/>
    <property type="evidence" value="ECO:0007669"/>
    <property type="project" value="TreeGrafter"/>
</dbReference>
<dbReference type="Proteomes" id="UP000596742">
    <property type="component" value="Unassembled WGS sequence"/>
</dbReference>
<dbReference type="PROSITE" id="PS50199">
    <property type="entry name" value="ZF_RANBP2_2"/>
    <property type="match status" value="3"/>
</dbReference>
<dbReference type="Gene3D" id="1.25.40.560">
    <property type="match status" value="1"/>
</dbReference>
<evidence type="ECO:0000256" key="5">
    <source>
        <dbReference type="ARBA" id="ARBA00022723"/>
    </source>
</evidence>
<dbReference type="Pfam" id="PF18418">
    <property type="entry name" value="AnkUBD"/>
    <property type="match status" value="1"/>
</dbReference>
<evidence type="ECO:0000256" key="4">
    <source>
        <dbReference type="ARBA" id="ARBA00022670"/>
    </source>
</evidence>
<dbReference type="GO" id="GO:0071947">
    <property type="term" value="P:protein deubiquitination involved in ubiquitin-dependent protein catabolic process"/>
    <property type="evidence" value="ECO:0007669"/>
    <property type="project" value="TreeGrafter"/>
</dbReference>
<keyword evidence="6" id="KW-0677">Repeat</keyword>
<dbReference type="PANTHER" id="PTHR13367">
    <property type="entry name" value="UBIQUITIN THIOESTERASE"/>
    <property type="match status" value="1"/>
</dbReference>
<dbReference type="GO" id="GO:0004843">
    <property type="term" value="F:cysteine-type deubiquitinase activity"/>
    <property type="evidence" value="ECO:0007669"/>
    <property type="project" value="UniProtKB-EC"/>
</dbReference>
<dbReference type="EC" id="3.4.19.12" evidence="3"/>
<accession>A0A8B6DEJ0</accession>
<keyword evidence="5" id="KW-0479">Metal-binding</keyword>
<sequence length="697" mass="78205">MADAARKKWSCEYCTYQNFEAAIKCTLCHASRGSPLIITDLHNEEQDIYKMAVKSGNNRENSEVICSSKLNKWNCRTCTYLNWPKAVRCVQCYTPKNKKSSPPSASPTHEKVPSGPLSGEAITQRKTPPHRDMPSSPKAANKTSNNDINRQKTYARVKWICKSCTYENWPRSFKCCICGTSKGRTSPEITNTILSCENSPTSGSPTGSGCASGVQTSLSDTSLATAVNNQEDNKSMERKLKQIKKRMREKDWLWLNACVGVVEGEAQTVEAYIASGGDTYRQLSQDEAAILNRPSAFQPGYTLVHLGIRFKREDMLAVLLTSTESATNCKKRLPSHISPDLAADIRRLISASLRQSKGEFPCQIMSESVTFSLPTGINNLPSPVQTQLFDEVLDNDVQKELEEDLVINWSKELTERLGSRLYALWNRTAGDCLLDSVLQATWGIFDTDNTLRNALSESLSDAAMMFYPRWKEYESYQAEMLQFSLDEAQWQNDWALLLSIASQPGAALEQTHIFCLSHILRRPIIVYGIKYVKSFRGETLGFARFQGIYLPLLWEKSFCWKSPIALAYTRGHFSSLVTMEMVKDDLIGAGANVDNNDDESVAYLPVVDYEGKLLPVPFLKQSEIGREESILHEWLDICVTKAGHTVALQILGQCPLVVKQMVEEWLDHYRHISHQIIPQPGSLSSQTFSSDGESDQE</sequence>
<dbReference type="Gene3D" id="2.30.30.380">
    <property type="entry name" value="Zn-finger domain of Sec23/24"/>
    <property type="match status" value="1"/>
</dbReference>
<dbReference type="Pfam" id="PF02338">
    <property type="entry name" value="OTU"/>
    <property type="match status" value="1"/>
</dbReference>
<evidence type="ECO:0000259" key="14">
    <source>
        <dbReference type="PROSITE" id="PS50199"/>
    </source>
</evidence>
<keyword evidence="4" id="KW-0645">Protease</keyword>
<organism evidence="16 17">
    <name type="scientific">Mytilus galloprovincialis</name>
    <name type="common">Mediterranean mussel</name>
    <dbReference type="NCBI Taxonomy" id="29158"/>
    <lineage>
        <taxon>Eukaryota</taxon>
        <taxon>Metazoa</taxon>
        <taxon>Spiralia</taxon>
        <taxon>Lophotrochozoa</taxon>
        <taxon>Mollusca</taxon>
        <taxon>Bivalvia</taxon>
        <taxon>Autobranchia</taxon>
        <taxon>Pteriomorphia</taxon>
        <taxon>Mytilida</taxon>
        <taxon>Mytiloidea</taxon>
        <taxon>Mytilidae</taxon>
        <taxon>Mytilinae</taxon>
        <taxon>Mytilus</taxon>
    </lineage>
</organism>
<dbReference type="Pfam" id="PF00641">
    <property type="entry name" value="Zn_ribbon_RanBP"/>
    <property type="match status" value="2"/>
</dbReference>
<dbReference type="PROSITE" id="PS50802">
    <property type="entry name" value="OTU"/>
    <property type="match status" value="1"/>
</dbReference>
<dbReference type="GO" id="GO:0005737">
    <property type="term" value="C:cytoplasm"/>
    <property type="evidence" value="ECO:0007669"/>
    <property type="project" value="TreeGrafter"/>
</dbReference>
<protein>
    <recommendedName>
        <fullName evidence="3">ubiquitinyl hydrolase 1</fullName>
        <ecNumber evidence="3">3.4.19.12</ecNumber>
    </recommendedName>
</protein>
<feature type="region of interest" description="Disordered" evidence="13">
    <location>
        <begin position="96"/>
        <end position="149"/>
    </location>
</feature>
<gene>
    <name evidence="16" type="ORF">MGAL_10B055475</name>
</gene>
<proteinExistence type="inferred from homology"/>
<dbReference type="InterPro" id="IPR041294">
    <property type="entry name" value="AnkUBD"/>
</dbReference>
<evidence type="ECO:0000256" key="10">
    <source>
        <dbReference type="ARBA" id="ARBA00022807"/>
    </source>
</evidence>
<evidence type="ECO:0000256" key="2">
    <source>
        <dbReference type="ARBA" id="ARBA00005865"/>
    </source>
</evidence>
<evidence type="ECO:0000256" key="3">
    <source>
        <dbReference type="ARBA" id="ARBA00012759"/>
    </source>
</evidence>
<dbReference type="GO" id="GO:0016477">
    <property type="term" value="P:cell migration"/>
    <property type="evidence" value="ECO:0007669"/>
    <property type="project" value="TreeGrafter"/>
</dbReference>
<comment type="catalytic activity">
    <reaction evidence="1">
        <text>Thiol-dependent hydrolysis of ester, thioester, amide, peptide and isopeptide bonds formed by the C-terminal Gly of ubiquitin (a 76-residue protein attached to proteins as an intracellular targeting signal).</text>
        <dbReference type="EC" id="3.4.19.12"/>
    </reaction>
</comment>
<dbReference type="GO" id="GO:0005634">
    <property type="term" value="C:nucleus"/>
    <property type="evidence" value="ECO:0007669"/>
    <property type="project" value="TreeGrafter"/>
</dbReference>
<feature type="domain" description="OTU" evidence="15">
    <location>
        <begin position="421"/>
        <end position="579"/>
    </location>
</feature>
<dbReference type="OrthoDB" id="6275030at2759"/>
<feature type="domain" description="RanBP2-type" evidence="14">
    <location>
        <begin position="69"/>
        <end position="98"/>
    </location>
</feature>
<keyword evidence="7 12" id="KW-0863">Zinc-finger</keyword>
<feature type="domain" description="RanBP2-type" evidence="14">
    <location>
        <begin position="5"/>
        <end position="34"/>
    </location>
</feature>
<evidence type="ECO:0000259" key="15">
    <source>
        <dbReference type="PROSITE" id="PS50802"/>
    </source>
</evidence>
<dbReference type="GO" id="GO:0070530">
    <property type="term" value="F:K63-linked polyubiquitin modification-dependent protein binding"/>
    <property type="evidence" value="ECO:0007669"/>
    <property type="project" value="TreeGrafter"/>
</dbReference>
<dbReference type="EMBL" id="UYJE01003212">
    <property type="protein sequence ID" value="VDI17450.1"/>
    <property type="molecule type" value="Genomic_DNA"/>
</dbReference>
<dbReference type="GO" id="GO:0035523">
    <property type="term" value="P:protein K29-linked deubiquitination"/>
    <property type="evidence" value="ECO:0007669"/>
    <property type="project" value="TreeGrafter"/>
</dbReference>
<dbReference type="CDD" id="cd22767">
    <property type="entry name" value="OTU_ZRANB1"/>
    <property type="match status" value="1"/>
</dbReference>
<evidence type="ECO:0000256" key="6">
    <source>
        <dbReference type="ARBA" id="ARBA00022737"/>
    </source>
</evidence>
<evidence type="ECO:0000313" key="16">
    <source>
        <dbReference type="EMBL" id="VDI17450.1"/>
    </source>
</evidence>
<evidence type="ECO:0000256" key="1">
    <source>
        <dbReference type="ARBA" id="ARBA00000707"/>
    </source>
</evidence>
<evidence type="ECO:0000256" key="7">
    <source>
        <dbReference type="ARBA" id="ARBA00022771"/>
    </source>
</evidence>
<dbReference type="InterPro" id="IPR051346">
    <property type="entry name" value="OTU_Deubiquitinase"/>
</dbReference>
<keyword evidence="11" id="KW-0862">Zinc</keyword>
<dbReference type="GO" id="GO:0008270">
    <property type="term" value="F:zinc ion binding"/>
    <property type="evidence" value="ECO:0007669"/>
    <property type="project" value="UniProtKB-KW"/>
</dbReference>
<name>A0A8B6DEJ0_MYTGA</name>
<comment type="caution">
    <text evidence="16">The sequence shown here is derived from an EMBL/GenBank/DDBJ whole genome shotgun (WGS) entry which is preliminary data.</text>
</comment>
<reference evidence="16" key="1">
    <citation type="submission" date="2018-11" db="EMBL/GenBank/DDBJ databases">
        <authorList>
            <person name="Alioto T."/>
            <person name="Alioto T."/>
        </authorList>
    </citation>
    <scope>NUCLEOTIDE SEQUENCE</scope>
</reference>
<dbReference type="SMART" id="SM00547">
    <property type="entry name" value="ZnF_RBZ"/>
    <property type="match status" value="3"/>
</dbReference>
<evidence type="ECO:0000256" key="12">
    <source>
        <dbReference type="PROSITE-ProRule" id="PRU00322"/>
    </source>
</evidence>
<keyword evidence="9 16" id="KW-0378">Hydrolase</keyword>
<dbReference type="InterPro" id="IPR003323">
    <property type="entry name" value="OTU_dom"/>
</dbReference>
<dbReference type="InterPro" id="IPR049768">
    <property type="entry name" value="ZRANB1_OTU"/>
</dbReference>
<evidence type="ECO:0000256" key="13">
    <source>
        <dbReference type="SAM" id="MobiDB-lite"/>
    </source>
</evidence>
<dbReference type="GO" id="GO:0030177">
    <property type="term" value="P:positive regulation of Wnt signaling pathway"/>
    <property type="evidence" value="ECO:0007669"/>
    <property type="project" value="TreeGrafter"/>
</dbReference>
<keyword evidence="17" id="KW-1185">Reference proteome</keyword>
<evidence type="ECO:0000313" key="17">
    <source>
        <dbReference type="Proteomes" id="UP000596742"/>
    </source>
</evidence>
<keyword evidence="10" id="KW-0788">Thiol protease</keyword>
<evidence type="ECO:0000256" key="11">
    <source>
        <dbReference type="ARBA" id="ARBA00022833"/>
    </source>
</evidence>
<feature type="domain" description="RanBP2-type" evidence="14">
    <location>
        <begin position="150"/>
        <end position="184"/>
    </location>
</feature>